<evidence type="ECO:0000313" key="4">
    <source>
        <dbReference type="Proteomes" id="UP000794436"/>
    </source>
</evidence>
<proteinExistence type="inferred from homology"/>
<dbReference type="Proteomes" id="UP000794436">
    <property type="component" value="Unassembled WGS sequence"/>
</dbReference>
<comment type="caution">
    <text evidence="3">The sequence shown here is derived from an EMBL/GenBank/DDBJ whole genome shotgun (WGS) entry which is preliminary data.</text>
</comment>
<dbReference type="AlphaFoldDB" id="A0A8K1C9U8"/>
<evidence type="ECO:0000313" key="3">
    <source>
        <dbReference type="EMBL" id="TMW59155.1"/>
    </source>
</evidence>
<feature type="transmembrane region" description="Helical" evidence="2">
    <location>
        <begin position="113"/>
        <end position="134"/>
    </location>
</feature>
<feature type="transmembrane region" description="Helical" evidence="2">
    <location>
        <begin position="146"/>
        <end position="166"/>
    </location>
</feature>
<keyword evidence="4" id="KW-1185">Reference proteome</keyword>
<dbReference type="EMBL" id="SPLM01000110">
    <property type="protein sequence ID" value="TMW59155.1"/>
    <property type="molecule type" value="Genomic_DNA"/>
</dbReference>
<accession>A0A8K1C9U8</accession>
<sequence length="168" mass="18530">MVATTPSSETTALLHHANNVEIEIDELPIITRVNRLSPKSPSYVNDLKDVKDYEEEPEPEWRVELPRQLKLMYPLTLTYLLEYAPGLVCIILVGHIDSPETNAYVDAATISTMFTNISALSIGFGLSSALDTLCSQAYGAGRRKKIGIYLQSAFIVVGSCLLPIFLVN</sequence>
<gene>
    <name evidence="3" type="ORF">Poli38472_007300</name>
</gene>
<dbReference type="GO" id="GO:0042910">
    <property type="term" value="F:xenobiotic transmembrane transporter activity"/>
    <property type="evidence" value="ECO:0007669"/>
    <property type="project" value="InterPro"/>
</dbReference>
<dbReference type="GO" id="GO:0016020">
    <property type="term" value="C:membrane"/>
    <property type="evidence" value="ECO:0007669"/>
    <property type="project" value="InterPro"/>
</dbReference>
<keyword evidence="2" id="KW-1133">Transmembrane helix</keyword>
<dbReference type="Pfam" id="PF01554">
    <property type="entry name" value="MatE"/>
    <property type="match status" value="1"/>
</dbReference>
<dbReference type="GO" id="GO:0015297">
    <property type="term" value="F:antiporter activity"/>
    <property type="evidence" value="ECO:0007669"/>
    <property type="project" value="InterPro"/>
</dbReference>
<keyword evidence="2" id="KW-0812">Transmembrane</keyword>
<protein>
    <submittedName>
        <fullName evidence="3">Uncharacterized protein</fullName>
    </submittedName>
</protein>
<keyword evidence="2" id="KW-0472">Membrane</keyword>
<evidence type="ECO:0000256" key="1">
    <source>
        <dbReference type="ARBA" id="ARBA00010199"/>
    </source>
</evidence>
<evidence type="ECO:0000256" key="2">
    <source>
        <dbReference type="SAM" id="Phobius"/>
    </source>
</evidence>
<reference evidence="3" key="1">
    <citation type="submission" date="2019-03" db="EMBL/GenBank/DDBJ databases">
        <title>Long read genome sequence of the mycoparasitic Pythium oligandrum ATCC 38472 isolated from sugarbeet rhizosphere.</title>
        <authorList>
            <person name="Gaulin E."/>
        </authorList>
    </citation>
    <scope>NUCLEOTIDE SEQUENCE</scope>
    <source>
        <strain evidence="3">ATCC 38472_TT</strain>
    </source>
</reference>
<feature type="transmembrane region" description="Helical" evidence="2">
    <location>
        <begin position="71"/>
        <end position="93"/>
    </location>
</feature>
<name>A0A8K1C9U8_PYTOL</name>
<dbReference type="OrthoDB" id="166244at2759"/>
<organism evidence="3 4">
    <name type="scientific">Pythium oligandrum</name>
    <name type="common">Mycoparasitic fungus</name>
    <dbReference type="NCBI Taxonomy" id="41045"/>
    <lineage>
        <taxon>Eukaryota</taxon>
        <taxon>Sar</taxon>
        <taxon>Stramenopiles</taxon>
        <taxon>Oomycota</taxon>
        <taxon>Peronosporomycetes</taxon>
        <taxon>Pythiales</taxon>
        <taxon>Pythiaceae</taxon>
        <taxon>Pythium</taxon>
    </lineage>
</organism>
<dbReference type="InterPro" id="IPR002528">
    <property type="entry name" value="MATE_fam"/>
</dbReference>
<comment type="similarity">
    <text evidence="1">Belongs to the multi antimicrobial extrusion (MATE) (TC 2.A.66.1) family.</text>
</comment>
<dbReference type="PANTHER" id="PTHR11206">
    <property type="entry name" value="MULTIDRUG RESISTANCE PROTEIN"/>
    <property type="match status" value="1"/>
</dbReference>